<evidence type="ECO:0000313" key="1">
    <source>
        <dbReference type="EMBL" id="KAK0950674.1"/>
    </source>
</evidence>
<proteinExistence type="predicted"/>
<evidence type="ECO:0000313" key="2">
    <source>
        <dbReference type="Proteomes" id="UP001175353"/>
    </source>
</evidence>
<organism evidence="1 2">
    <name type="scientific">Friedmanniomyces endolithicus</name>
    <dbReference type="NCBI Taxonomy" id="329885"/>
    <lineage>
        <taxon>Eukaryota</taxon>
        <taxon>Fungi</taxon>
        <taxon>Dikarya</taxon>
        <taxon>Ascomycota</taxon>
        <taxon>Pezizomycotina</taxon>
        <taxon>Dothideomycetes</taxon>
        <taxon>Dothideomycetidae</taxon>
        <taxon>Mycosphaerellales</taxon>
        <taxon>Teratosphaeriaceae</taxon>
        <taxon>Friedmanniomyces</taxon>
    </lineage>
</organism>
<keyword evidence="2" id="KW-1185">Reference proteome</keyword>
<sequence>MYASALPSRRAISSLDAIRIRPIIRCGASRPQISTRTSRTSARLMSQPHWIESSSQQAILLAEARTDHIIRDNLAEIQSVQRSDRDPGRKQWAVERLQRDMEYEVAKLGGKRVVLENIQVLSKLHDKSSEQSYEADLVKKALEISAWEKTVLPMVSADWKDVGLQPRLARVVTFFGQSLLTCVAQLGIALEIDILKAALESAQKKSR</sequence>
<name>A0AAN6GZT3_9PEZI</name>
<dbReference type="EMBL" id="JAUJLE010000793">
    <property type="protein sequence ID" value="KAK0950674.1"/>
    <property type="molecule type" value="Genomic_DNA"/>
</dbReference>
<dbReference type="AlphaFoldDB" id="A0AAN6GZT3"/>
<accession>A0AAN6GZT3</accession>
<gene>
    <name evidence="1" type="ORF">LTR91_025493</name>
</gene>
<reference evidence="1" key="1">
    <citation type="submission" date="2023-06" db="EMBL/GenBank/DDBJ databases">
        <title>Black Yeasts Isolated from many extreme environments.</title>
        <authorList>
            <person name="Coleine C."/>
            <person name="Stajich J.E."/>
            <person name="Selbmann L."/>
        </authorList>
    </citation>
    <scope>NUCLEOTIDE SEQUENCE</scope>
    <source>
        <strain evidence="1">CCFEE 5200</strain>
    </source>
</reference>
<protein>
    <submittedName>
        <fullName evidence="1">Uncharacterized protein</fullName>
    </submittedName>
</protein>
<dbReference type="Proteomes" id="UP001175353">
    <property type="component" value="Unassembled WGS sequence"/>
</dbReference>
<comment type="caution">
    <text evidence="1">The sequence shown here is derived from an EMBL/GenBank/DDBJ whole genome shotgun (WGS) entry which is preliminary data.</text>
</comment>